<dbReference type="GO" id="GO:0046856">
    <property type="term" value="P:phosphatidylinositol dephosphorylation"/>
    <property type="evidence" value="ECO:0007669"/>
    <property type="project" value="InterPro"/>
</dbReference>
<dbReference type="SUPFAM" id="SSF56219">
    <property type="entry name" value="DNase I-like"/>
    <property type="match status" value="1"/>
</dbReference>
<name>A0AAD4R8B9_9BILA</name>
<dbReference type="InterPro" id="IPR046985">
    <property type="entry name" value="IP5"/>
</dbReference>
<evidence type="ECO:0000313" key="4">
    <source>
        <dbReference type="EMBL" id="KAI1717105.1"/>
    </source>
</evidence>
<dbReference type="Gene3D" id="3.60.10.10">
    <property type="entry name" value="Endonuclease/exonuclease/phosphatase"/>
    <property type="match status" value="1"/>
</dbReference>
<dbReference type="InterPro" id="IPR036691">
    <property type="entry name" value="Endo/exonu/phosph_ase_sf"/>
</dbReference>
<dbReference type="GO" id="GO:0098793">
    <property type="term" value="C:presynapse"/>
    <property type="evidence" value="ECO:0007669"/>
    <property type="project" value="GOC"/>
</dbReference>
<accession>A0AAD4R8B9</accession>
<evidence type="ECO:0000256" key="1">
    <source>
        <dbReference type="ARBA" id="ARBA00005910"/>
    </source>
</evidence>
<gene>
    <name evidence="4" type="ORF">DdX_06834</name>
</gene>
<feature type="domain" description="Inositol polyphosphate-related phosphatase" evidence="3">
    <location>
        <begin position="2"/>
        <end position="284"/>
    </location>
</feature>
<dbReference type="EMBL" id="JAKKPZ010000009">
    <property type="protein sequence ID" value="KAI1717105.1"/>
    <property type="molecule type" value="Genomic_DNA"/>
</dbReference>
<sequence>MRKLQVSGITYNINGQRSFKDDIFHWLTSEENLAESELVCIALQEVSHAEMFSAIPQASTWTAHITEWMVEHGLLLVHRLCLASNMLLVFGVQRILHWIAKVDTRWSRNSYGGTAGYKGTMSVRLRFKNKLASITFVTSHFFHGEKNFRKRIQQYHSSLVCTFEDDLATTDIPRAVIWLGDLNSRVEGFTNSSGFDQLTKSRRAGDAFVEFEEPTISFKPSYRIVVGDVVYDSHRIPSWCDRILYKTANNVQLAVERYSSCHQITISDHFPVSAVFQITLPHVNRPQLNNNFDPQESQQITPSTSQVPSPSVAVQWNCQFDHIPTWMQHIPLVCRFQFHDDWYQNHGSYFDWLGVYPVNMVSISKPMHWVYMLTCYNDLNVTNSKTVAEFPSLEPGLYVIGYYSVYSRCLQGLSEPFAVQEHLS</sequence>
<comment type="caution">
    <text evidence="4">The sequence shown here is derived from an EMBL/GenBank/DDBJ whole genome shotgun (WGS) entry which is preliminary data.</text>
</comment>
<evidence type="ECO:0000313" key="5">
    <source>
        <dbReference type="Proteomes" id="UP001201812"/>
    </source>
</evidence>
<proteinExistence type="inferred from homology"/>
<keyword evidence="5" id="KW-1185">Reference proteome</keyword>
<dbReference type="SMART" id="SM00128">
    <property type="entry name" value="IPPc"/>
    <property type="match status" value="1"/>
</dbReference>
<dbReference type="InterPro" id="IPR041611">
    <property type="entry name" value="SKICH"/>
</dbReference>
<dbReference type="Gene3D" id="2.60.40.2840">
    <property type="match status" value="1"/>
</dbReference>
<dbReference type="PANTHER" id="PTHR11200">
    <property type="entry name" value="INOSITOL 5-PHOSPHATASE"/>
    <property type="match status" value="1"/>
</dbReference>
<keyword evidence="4" id="KW-0540">Nuclease</keyword>
<feature type="region of interest" description="Disordered" evidence="2">
    <location>
        <begin position="287"/>
        <end position="306"/>
    </location>
</feature>
<dbReference type="Pfam" id="PF17751">
    <property type="entry name" value="SKICH"/>
    <property type="match status" value="1"/>
</dbReference>
<keyword evidence="4" id="KW-0255">Endonuclease</keyword>
<comment type="similarity">
    <text evidence="1">Belongs to the inositol 1,4,5-trisphosphate 5-phosphatase type II family.</text>
</comment>
<dbReference type="PANTHER" id="PTHR11200:SF295">
    <property type="entry name" value="INOSITOL POLYPHOSPHATE 5-PHOSPHATASE"/>
    <property type="match status" value="1"/>
</dbReference>
<dbReference type="Pfam" id="PF22669">
    <property type="entry name" value="Exo_endo_phos2"/>
    <property type="match status" value="1"/>
</dbReference>
<organism evidence="4 5">
    <name type="scientific">Ditylenchus destructor</name>
    <dbReference type="NCBI Taxonomy" id="166010"/>
    <lineage>
        <taxon>Eukaryota</taxon>
        <taxon>Metazoa</taxon>
        <taxon>Ecdysozoa</taxon>
        <taxon>Nematoda</taxon>
        <taxon>Chromadorea</taxon>
        <taxon>Rhabditida</taxon>
        <taxon>Tylenchina</taxon>
        <taxon>Tylenchomorpha</taxon>
        <taxon>Sphaerularioidea</taxon>
        <taxon>Anguinidae</taxon>
        <taxon>Anguininae</taxon>
        <taxon>Ditylenchus</taxon>
    </lineage>
</organism>
<dbReference type="Proteomes" id="UP001201812">
    <property type="component" value="Unassembled WGS sequence"/>
</dbReference>
<reference evidence="4" key="1">
    <citation type="submission" date="2022-01" db="EMBL/GenBank/DDBJ databases">
        <title>Genome Sequence Resource for Two Populations of Ditylenchus destructor, the Migratory Endoparasitic Phytonematode.</title>
        <authorList>
            <person name="Zhang H."/>
            <person name="Lin R."/>
            <person name="Xie B."/>
        </authorList>
    </citation>
    <scope>NUCLEOTIDE SEQUENCE</scope>
    <source>
        <strain evidence="4">BazhouSP</strain>
    </source>
</reference>
<feature type="compositionally biased region" description="Low complexity" evidence="2">
    <location>
        <begin position="297"/>
        <end position="306"/>
    </location>
</feature>
<dbReference type="GO" id="GO:0048488">
    <property type="term" value="P:synaptic vesicle endocytosis"/>
    <property type="evidence" value="ECO:0007669"/>
    <property type="project" value="TreeGrafter"/>
</dbReference>
<dbReference type="GO" id="GO:0004519">
    <property type="term" value="F:endonuclease activity"/>
    <property type="evidence" value="ECO:0007669"/>
    <property type="project" value="UniProtKB-KW"/>
</dbReference>
<keyword evidence="4" id="KW-0378">Hydrolase</keyword>
<feature type="compositionally biased region" description="Polar residues" evidence="2">
    <location>
        <begin position="287"/>
        <end position="296"/>
    </location>
</feature>
<evidence type="ECO:0000259" key="3">
    <source>
        <dbReference type="SMART" id="SM00128"/>
    </source>
</evidence>
<dbReference type="InterPro" id="IPR000300">
    <property type="entry name" value="IPPc"/>
</dbReference>
<protein>
    <submittedName>
        <fullName evidence="4">Endonuclease/Exonuclease/phosphatase family domain-containing protein</fullName>
    </submittedName>
</protein>
<evidence type="ECO:0000256" key="2">
    <source>
        <dbReference type="SAM" id="MobiDB-lite"/>
    </source>
</evidence>
<dbReference type="GO" id="GO:0004439">
    <property type="term" value="F:phosphatidylinositol-4,5-bisphosphate 5-phosphatase activity"/>
    <property type="evidence" value="ECO:0007669"/>
    <property type="project" value="TreeGrafter"/>
</dbReference>
<dbReference type="AlphaFoldDB" id="A0AAD4R8B9"/>